<evidence type="ECO:0000259" key="13">
    <source>
        <dbReference type="PROSITE" id="PS51352"/>
    </source>
</evidence>
<evidence type="ECO:0000256" key="4">
    <source>
        <dbReference type="ARBA" id="ARBA00022559"/>
    </source>
</evidence>
<keyword evidence="8" id="KW-0676">Redox-active center</keyword>
<reference evidence="14" key="1">
    <citation type="submission" date="2022-06" db="EMBL/GenBank/DDBJ databases">
        <title>Devosia sp. XJ19-45 genome assembly.</title>
        <authorList>
            <person name="Li B."/>
            <person name="Cai M."/>
            <person name="Nie G."/>
            <person name="Li W."/>
        </authorList>
    </citation>
    <scope>NUCLEOTIDE SEQUENCE</scope>
    <source>
        <strain evidence="14">XJ19-45</strain>
    </source>
</reference>
<comment type="similarity">
    <text evidence="10">Belongs to the peroxiredoxin family. BCP/PrxQ subfamily.</text>
</comment>
<dbReference type="GO" id="GO:0045454">
    <property type="term" value="P:cell redox homeostasis"/>
    <property type="evidence" value="ECO:0007669"/>
    <property type="project" value="TreeGrafter"/>
</dbReference>
<keyword evidence="15" id="KW-1185">Reference proteome</keyword>
<evidence type="ECO:0000313" key="14">
    <source>
        <dbReference type="EMBL" id="MCP8885739.1"/>
    </source>
</evidence>
<dbReference type="Gene3D" id="3.40.30.10">
    <property type="entry name" value="Glutaredoxin"/>
    <property type="match status" value="1"/>
</dbReference>
<evidence type="ECO:0000256" key="2">
    <source>
        <dbReference type="ARBA" id="ARBA00011245"/>
    </source>
</evidence>
<evidence type="ECO:0000256" key="10">
    <source>
        <dbReference type="ARBA" id="ARBA00038489"/>
    </source>
</evidence>
<dbReference type="PANTHER" id="PTHR42801">
    <property type="entry name" value="THIOREDOXIN-DEPENDENT PEROXIDE REDUCTASE"/>
    <property type="match status" value="1"/>
</dbReference>
<feature type="domain" description="Thioredoxin" evidence="13">
    <location>
        <begin position="4"/>
        <end position="157"/>
    </location>
</feature>
<dbReference type="AlphaFoldDB" id="A0A9Q4AKL0"/>
<comment type="catalytic activity">
    <reaction evidence="12">
        <text>a hydroperoxide + [thioredoxin]-dithiol = an alcohol + [thioredoxin]-disulfide + H2O</text>
        <dbReference type="Rhea" id="RHEA:62620"/>
        <dbReference type="Rhea" id="RHEA-COMP:10698"/>
        <dbReference type="Rhea" id="RHEA-COMP:10700"/>
        <dbReference type="ChEBI" id="CHEBI:15377"/>
        <dbReference type="ChEBI" id="CHEBI:29950"/>
        <dbReference type="ChEBI" id="CHEBI:30879"/>
        <dbReference type="ChEBI" id="CHEBI:35924"/>
        <dbReference type="ChEBI" id="CHEBI:50058"/>
        <dbReference type="EC" id="1.11.1.24"/>
    </reaction>
</comment>
<proteinExistence type="inferred from homology"/>
<evidence type="ECO:0000256" key="3">
    <source>
        <dbReference type="ARBA" id="ARBA00013017"/>
    </source>
</evidence>
<dbReference type="InterPro" id="IPR050924">
    <property type="entry name" value="Peroxiredoxin_BCP/PrxQ"/>
</dbReference>
<dbReference type="CDD" id="cd03017">
    <property type="entry name" value="PRX_BCP"/>
    <property type="match status" value="1"/>
</dbReference>
<dbReference type="GO" id="GO:0034599">
    <property type="term" value="P:cellular response to oxidative stress"/>
    <property type="evidence" value="ECO:0007669"/>
    <property type="project" value="TreeGrafter"/>
</dbReference>
<name>A0A9Q4AKL0_9HYPH</name>
<evidence type="ECO:0000256" key="1">
    <source>
        <dbReference type="ARBA" id="ARBA00003330"/>
    </source>
</evidence>
<dbReference type="InterPro" id="IPR013766">
    <property type="entry name" value="Thioredoxin_domain"/>
</dbReference>
<evidence type="ECO:0000256" key="11">
    <source>
        <dbReference type="ARBA" id="ARBA00042639"/>
    </source>
</evidence>
<dbReference type="GO" id="GO:0008379">
    <property type="term" value="F:thioredoxin peroxidase activity"/>
    <property type="evidence" value="ECO:0007669"/>
    <property type="project" value="TreeGrafter"/>
</dbReference>
<evidence type="ECO:0000256" key="6">
    <source>
        <dbReference type="ARBA" id="ARBA00023002"/>
    </source>
</evidence>
<comment type="caution">
    <text evidence="14">The sequence shown here is derived from an EMBL/GenBank/DDBJ whole genome shotgun (WGS) entry which is preliminary data.</text>
</comment>
<dbReference type="Proteomes" id="UP001060275">
    <property type="component" value="Unassembled WGS sequence"/>
</dbReference>
<keyword evidence="6" id="KW-0560">Oxidoreductase</keyword>
<organism evidence="14 15">
    <name type="scientific">Devosia ureilytica</name>
    <dbReference type="NCBI Taxonomy" id="2952754"/>
    <lineage>
        <taxon>Bacteria</taxon>
        <taxon>Pseudomonadati</taxon>
        <taxon>Pseudomonadota</taxon>
        <taxon>Alphaproteobacteria</taxon>
        <taxon>Hyphomicrobiales</taxon>
        <taxon>Devosiaceae</taxon>
        <taxon>Devosia</taxon>
    </lineage>
</organism>
<dbReference type="PANTHER" id="PTHR42801:SF4">
    <property type="entry name" value="AHPC_TSA FAMILY PROTEIN"/>
    <property type="match status" value="1"/>
</dbReference>
<sequence length="162" mass="17564">MTHLKPGDPAPDFSLARDDNTVLTKADLTGRPAVLFFYPEDDSGGCVDENQEFSALAEAFAAQNAILVGVSPDTLESHRKFRAKYGLVVPLGADPERQTIETFGLWQMKKLYGREFMGLVRTSFIIGADGRVAAIIRATRIKGHAAKVLTALEELVKAGQSA</sequence>
<dbReference type="RefSeq" id="WP_254673051.1">
    <property type="nucleotide sequence ID" value="NZ_JAMWDU010000001.1"/>
</dbReference>
<keyword evidence="7" id="KW-1015">Disulfide bond</keyword>
<dbReference type="GO" id="GO:0005737">
    <property type="term" value="C:cytoplasm"/>
    <property type="evidence" value="ECO:0007669"/>
    <property type="project" value="TreeGrafter"/>
</dbReference>
<dbReference type="PROSITE" id="PS51352">
    <property type="entry name" value="THIOREDOXIN_2"/>
    <property type="match status" value="1"/>
</dbReference>
<evidence type="ECO:0000256" key="8">
    <source>
        <dbReference type="ARBA" id="ARBA00023284"/>
    </source>
</evidence>
<evidence type="ECO:0000256" key="12">
    <source>
        <dbReference type="ARBA" id="ARBA00049091"/>
    </source>
</evidence>
<comment type="subunit">
    <text evidence="2">Monomer.</text>
</comment>
<evidence type="ECO:0000256" key="7">
    <source>
        <dbReference type="ARBA" id="ARBA00023157"/>
    </source>
</evidence>
<evidence type="ECO:0000256" key="9">
    <source>
        <dbReference type="ARBA" id="ARBA00032824"/>
    </source>
</evidence>
<dbReference type="FunFam" id="3.40.30.10:FF:000007">
    <property type="entry name" value="Thioredoxin-dependent thiol peroxidase"/>
    <property type="match status" value="1"/>
</dbReference>
<dbReference type="Pfam" id="PF00578">
    <property type="entry name" value="AhpC-TSA"/>
    <property type="match status" value="1"/>
</dbReference>
<gene>
    <name evidence="14" type="ORF">NF348_01325</name>
</gene>
<dbReference type="InterPro" id="IPR000866">
    <property type="entry name" value="AhpC/TSA"/>
</dbReference>
<evidence type="ECO:0000313" key="15">
    <source>
        <dbReference type="Proteomes" id="UP001060275"/>
    </source>
</evidence>
<evidence type="ECO:0000256" key="5">
    <source>
        <dbReference type="ARBA" id="ARBA00022862"/>
    </source>
</evidence>
<keyword evidence="4" id="KW-0575">Peroxidase</keyword>
<dbReference type="EC" id="1.11.1.24" evidence="3"/>
<dbReference type="EMBL" id="JAMWDU010000001">
    <property type="protein sequence ID" value="MCP8885739.1"/>
    <property type="molecule type" value="Genomic_DNA"/>
</dbReference>
<accession>A0A9Q4AKL0</accession>
<protein>
    <recommendedName>
        <fullName evidence="3">thioredoxin-dependent peroxiredoxin</fullName>
        <ecNumber evidence="3">1.11.1.24</ecNumber>
    </recommendedName>
    <alternativeName>
        <fullName evidence="9">Thioredoxin peroxidase</fullName>
    </alternativeName>
    <alternativeName>
        <fullName evidence="11">Thioredoxin-dependent peroxiredoxin Bcp</fullName>
    </alternativeName>
</protein>
<keyword evidence="5" id="KW-0049">Antioxidant</keyword>
<dbReference type="SUPFAM" id="SSF52833">
    <property type="entry name" value="Thioredoxin-like"/>
    <property type="match status" value="1"/>
</dbReference>
<comment type="function">
    <text evidence="1">Thiol-specific peroxidase that catalyzes the reduction of hydrogen peroxide and organic hydroperoxides to water and alcohols, respectively. Plays a role in cell protection against oxidative stress by detoxifying peroxides and as sensor of hydrogen peroxide-mediated signaling events.</text>
</comment>
<dbReference type="InterPro" id="IPR036249">
    <property type="entry name" value="Thioredoxin-like_sf"/>
</dbReference>